<dbReference type="EMBL" id="BQKM01000009">
    <property type="protein sequence ID" value="GJN54155.1"/>
    <property type="molecule type" value="Genomic_DNA"/>
</dbReference>
<keyword evidence="4" id="KW-1185">Reference proteome</keyword>
<dbReference type="PANTHER" id="PTHR37625:SF4">
    <property type="entry name" value="OUTER MEMBRANE LIPOPROTEIN"/>
    <property type="match status" value="1"/>
</dbReference>
<dbReference type="PANTHER" id="PTHR37625">
    <property type="entry name" value="OUTER MEMBRANE LIPOPROTEIN-RELATED"/>
    <property type="match status" value="1"/>
</dbReference>
<organism evidence="1 3">
    <name type="scientific">Pseudomonas tohonis</name>
    <dbReference type="NCBI Taxonomy" id="2725477"/>
    <lineage>
        <taxon>Bacteria</taxon>
        <taxon>Pseudomonadati</taxon>
        <taxon>Pseudomonadota</taxon>
        <taxon>Gammaproteobacteria</taxon>
        <taxon>Pseudomonadales</taxon>
        <taxon>Pseudomonadaceae</taxon>
        <taxon>Pseudomonas</taxon>
    </lineage>
</organism>
<name>A0A6J4EF49_9PSED</name>
<dbReference type="InterPro" id="IPR038706">
    <property type="entry name" value="Type_VI_SciN-like_sf"/>
</dbReference>
<dbReference type="KEGG" id="ptw:TUM18999_59050"/>
<gene>
    <name evidence="1" type="ORF">TUM18999_59050</name>
    <name evidence="2" type="ORF">TUM20286_39070</name>
</gene>
<evidence type="ECO:0008006" key="5">
    <source>
        <dbReference type="Google" id="ProtNLM"/>
    </source>
</evidence>
<evidence type="ECO:0000313" key="4">
    <source>
        <dbReference type="Proteomes" id="UP001054892"/>
    </source>
</evidence>
<reference evidence="1 3" key="1">
    <citation type="submission" date="2020-05" db="EMBL/GenBank/DDBJ databases">
        <title>Characterization of novel class B3 metallo-beta-lactamase from novel Pseudomonas species.</title>
        <authorList>
            <person name="Yamada K."/>
            <person name="Aoki K."/>
            <person name="Ishii Y."/>
        </authorList>
    </citation>
    <scope>NUCLEOTIDE SEQUENCE [LARGE SCALE GENOMIC DNA]</scope>
    <source>
        <strain evidence="1 3">TUM18999</strain>
        <strain evidence="2 4">TUM20286</strain>
    </source>
</reference>
<evidence type="ECO:0000313" key="2">
    <source>
        <dbReference type="EMBL" id="GJN54155.1"/>
    </source>
</evidence>
<evidence type="ECO:0000313" key="3">
    <source>
        <dbReference type="Proteomes" id="UP000509383"/>
    </source>
</evidence>
<accession>A0A6J4EF49</accession>
<proteinExistence type="predicted"/>
<protein>
    <recommendedName>
        <fullName evidence="5">Type VI secretion system lipoprotein TssJ</fullName>
    </recommendedName>
</protein>
<dbReference type="PROSITE" id="PS51257">
    <property type="entry name" value="PROKAR_LIPOPROTEIN"/>
    <property type="match status" value="1"/>
</dbReference>
<dbReference type="NCBIfam" id="TIGR03352">
    <property type="entry name" value="VI_chp_3"/>
    <property type="match status" value="1"/>
</dbReference>
<dbReference type="Pfam" id="PF12790">
    <property type="entry name" value="T6SS-SciN"/>
    <property type="match status" value="1"/>
</dbReference>
<evidence type="ECO:0000313" key="1">
    <source>
        <dbReference type="EMBL" id="BCG27714.1"/>
    </source>
</evidence>
<dbReference type="Proteomes" id="UP001054892">
    <property type="component" value="Unassembled WGS sequence"/>
</dbReference>
<dbReference type="RefSeq" id="WP_173176897.1">
    <property type="nucleotide sequence ID" value="NZ_AP023189.1"/>
</dbReference>
<dbReference type="EMBL" id="AP023189">
    <property type="protein sequence ID" value="BCG27714.1"/>
    <property type="molecule type" value="Genomic_DNA"/>
</dbReference>
<sequence length="178" mass="19679">MSRTVFRPLLPALLAALLGGCGLYQSVGDSSAEFARSIFYKQVKTLHLDFSARPAINTDPHDMSGLSVPTLVRIYALRDAQAFRRATYDHLLDDSQERLGADLLDERTLVINPGEGAQLSVPLDDATQVIAVVALFRQPDTRSGSWRLELTRDDLDPDQPRVIELGDNRLALRPLPEA</sequence>
<dbReference type="Gene3D" id="2.60.40.4150">
    <property type="entry name" value="Type VI secretion system, lipoprotein SciN"/>
    <property type="match status" value="1"/>
</dbReference>
<dbReference type="AlphaFoldDB" id="A0A6J4EF49"/>
<dbReference type="InterPro" id="IPR017734">
    <property type="entry name" value="T6SS_SciN"/>
</dbReference>
<dbReference type="Proteomes" id="UP000509383">
    <property type="component" value="Chromosome"/>
</dbReference>